<dbReference type="Gramene" id="MELO3C032991.2.1">
    <property type="protein sequence ID" value="MELO3C032991.2.1"/>
    <property type="gene ID" value="MELO3C032991.2"/>
</dbReference>
<dbReference type="AlphaFoldDB" id="A0A9I9EFA5"/>
<reference evidence="1" key="1">
    <citation type="submission" date="2023-03" db="UniProtKB">
        <authorList>
            <consortium name="EnsemblPlants"/>
        </authorList>
    </citation>
    <scope>IDENTIFICATION</scope>
</reference>
<protein>
    <submittedName>
        <fullName evidence="1">Uncharacterized protein</fullName>
    </submittedName>
</protein>
<proteinExistence type="predicted"/>
<evidence type="ECO:0000313" key="1">
    <source>
        <dbReference type="EnsemblPlants" id="MELO3C032991.2.1"/>
    </source>
</evidence>
<name>A0A9I9EFA5_CUCME</name>
<sequence length="154" mass="17088">MVAPSPFVAAHFRATVAFPTQTRHLKPTDSTKQYGRGGDDGLCSSVNPSVAAFCFVFLNLSSLPLCPVLSSAILLHFGPLSAYERQDNNAARSRAVCFDFNGQECILDLKDAYIFCEFLYNCVQVTPEFGSEYQSYFAEIFTITTTFISHARRC</sequence>
<accession>A0A9I9EFA5</accession>
<organism evidence="1">
    <name type="scientific">Cucumis melo</name>
    <name type="common">Muskmelon</name>
    <dbReference type="NCBI Taxonomy" id="3656"/>
    <lineage>
        <taxon>Eukaryota</taxon>
        <taxon>Viridiplantae</taxon>
        <taxon>Streptophyta</taxon>
        <taxon>Embryophyta</taxon>
        <taxon>Tracheophyta</taxon>
        <taxon>Spermatophyta</taxon>
        <taxon>Magnoliopsida</taxon>
        <taxon>eudicotyledons</taxon>
        <taxon>Gunneridae</taxon>
        <taxon>Pentapetalae</taxon>
        <taxon>rosids</taxon>
        <taxon>fabids</taxon>
        <taxon>Cucurbitales</taxon>
        <taxon>Cucurbitaceae</taxon>
        <taxon>Benincaseae</taxon>
        <taxon>Cucumis</taxon>
    </lineage>
</organism>
<dbReference type="EnsemblPlants" id="MELO3C032991.2.1">
    <property type="protein sequence ID" value="MELO3C032991.2.1"/>
    <property type="gene ID" value="MELO3C032991.2"/>
</dbReference>